<sequence>MELAYPPFETKDSSGNADGISVAFAKAFGEYLGREVEIVNTSWDGLIPSLQTGKADMVISSMTITEERKEQVDFSMPYAKALLAILSNKDSGIESIDDLNAQGKRVAVKTGSTGYLFAKKNLTNAEIIPLADESACVTEVVQGKADAFLYDQLTIYRNHMKNPDTTKAVYIPFQDAEYWGVAVKKGNTELLNQINEFIEKYKSEGGFDKLSDQYLKQEKEAFNEYGFQWFFDIG</sequence>
<dbReference type="InterPro" id="IPR001638">
    <property type="entry name" value="Solute-binding_3/MltF_N"/>
</dbReference>
<dbReference type="Gene3D" id="3.40.190.10">
    <property type="entry name" value="Periplasmic binding protein-like II"/>
    <property type="match status" value="2"/>
</dbReference>
<proteinExistence type="inferred from homology"/>
<evidence type="ECO:0000259" key="3">
    <source>
        <dbReference type="SMART" id="SM00062"/>
    </source>
</evidence>
<dbReference type="AlphaFoldDB" id="A0ABD0XUR1"/>
<organism evidence="5 6">
    <name type="scientific">Ranatra chinensis</name>
    <dbReference type="NCBI Taxonomy" id="642074"/>
    <lineage>
        <taxon>Eukaryota</taxon>
        <taxon>Metazoa</taxon>
        <taxon>Ecdysozoa</taxon>
        <taxon>Arthropoda</taxon>
        <taxon>Hexapoda</taxon>
        <taxon>Insecta</taxon>
        <taxon>Pterygota</taxon>
        <taxon>Neoptera</taxon>
        <taxon>Paraneoptera</taxon>
        <taxon>Hemiptera</taxon>
        <taxon>Heteroptera</taxon>
        <taxon>Panheteroptera</taxon>
        <taxon>Nepomorpha</taxon>
        <taxon>Nepidae</taxon>
        <taxon>Ranatrinae</taxon>
        <taxon>Ranatra</taxon>
    </lineage>
</organism>
<feature type="domain" description="Solute-binding protein family 3/N-terminal" evidence="3">
    <location>
        <begin position="1"/>
        <end position="218"/>
    </location>
</feature>
<dbReference type="Pfam" id="PF00497">
    <property type="entry name" value="SBP_bac_3"/>
    <property type="match status" value="1"/>
</dbReference>
<keyword evidence="2" id="KW-0732">Signal</keyword>
<dbReference type="Proteomes" id="UP001558652">
    <property type="component" value="Unassembled WGS sequence"/>
</dbReference>
<comment type="similarity">
    <text evidence="1">Belongs to the glutamate-gated ion channel (TC 1.A.10.1) family.</text>
</comment>
<name>A0ABD0XUR1_9HEMI</name>
<comment type="caution">
    <text evidence="5">The sequence shown here is derived from an EMBL/GenBank/DDBJ whole genome shotgun (WGS) entry which is preliminary data.</text>
</comment>
<reference evidence="5 6" key="1">
    <citation type="submission" date="2024-07" db="EMBL/GenBank/DDBJ databases">
        <title>Chromosome-level genome assembly of the water stick insect Ranatra chinensis (Heteroptera: Nepidae).</title>
        <authorList>
            <person name="Liu X."/>
        </authorList>
    </citation>
    <scope>NUCLEOTIDE SEQUENCE [LARGE SCALE GENOMIC DNA]</scope>
    <source>
        <strain evidence="5">Cailab_2021Rc</strain>
        <tissue evidence="5">Muscle</tissue>
    </source>
</reference>
<dbReference type="SUPFAM" id="SSF53850">
    <property type="entry name" value="Periplasmic binding protein-like II"/>
    <property type="match status" value="1"/>
</dbReference>
<evidence type="ECO:0000313" key="5">
    <source>
        <dbReference type="EMBL" id="KAL1109990.1"/>
    </source>
</evidence>
<keyword evidence="6" id="KW-1185">Reference proteome</keyword>
<evidence type="ECO:0000259" key="4">
    <source>
        <dbReference type="SMART" id="SM00079"/>
    </source>
</evidence>
<dbReference type="PANTHER" id="PTHR35936:SF17">
    <property type="entry name" value="ARGININE-BINDING EXTRACELLULAR PROTEIN ARTP"/>
    <property type="match status" value="1"/>
</dbReference>
<dbReference type="SMART" id="SM00062">
    <property type="entry name" value="PBPb"/>
    <property type="match status" value="1"/>
</dbReference>
<accession>A0ABD0XUR1</accession>
<evidence type="ECO:0000313" key="6">
    <source>
        <dbReference type="Proteomes" id="UP001558652"/>
    </source>
</evidence>
<protein>
    <submittedName>
        <fullName evidence="5">Uncharacterized protein</fullName>
    </submittedName>
</protein>
<gene>
    <name evidence="5" type="ORF">AAG570_014028</name>
</gene>
<dbReference type="EMBL" id="JBFDAA010000058">
    <property type="protein sequence ID" value="KAL1109990.1"/>
    <property type="molecule type" value="Genomic_DNA"/>
</dbReference>
<evidence type="ECO:0000256" key="2">
    <source>
        <dbReference type="ARBA" id="ARBA00022729"/>
    </source>
</evidence>
<dbReference type="InterPro" id="IPR001320">
    <property type="entry name" value="Iontro_rcpt_C"/>
</dbReference>
<dbReference type="SMART" id="SM00079">
    <property type="entry name" value="PBPe"/>
    <property type="match status" value="1"/>
</dbReference>
<dbReference type="CDD" id="cd13629">
    <property type="entry name" value="PBP2_Dsm1740"/>
    <property type="match status" value="1"/>
</dbReference>
<evidence type="ECO:0000256" key="1">
    <source>
        <dbReference type="ARBA" id="ARBA00008685"/>
    </source>
</evidence>
<feature type="domain" description="Ionotropic glutamate receptor C-terminal" evidence="4">
    <location>
        <begin position="2"/>
        <end position="217"/>
    </location>
</feature>
<dbReference type="PANTHER" id="PTHR35936">
    <property type="entry name" value="MEMBRANE-BOUND LYTIC MUREIN TRANSGLYCOSYLASE F"/>
    <property type="match status" value="1"/>
</dbReference>